<sequence>MTYQSTLTYQDYSTGHPWYYFLGGKVLTPKQILEATRQSGYQGYCRDEIAKAAALCEPQRSAKLRAIKSEAMQGVRDDLTRYRQLALTLHRHGRQRPALDRVTACDDIHTNISLKHNHLVNGFAHLLTIDHLLSQQGDLFGV</sequence>
<dbReference type="RefSeq" id="WP_096871455.1">
    <property type="nucleotide sequence ID" value="NZ_CP010767.1"/>
</dbReference>
<protein>
    <submittedName>
        <fullName evidence="1">Uncharacterized protein</fullName>
    </submittedName>
</protein>
<reference evidence="1 2" key="1">
    <citation type="journal article" date="2017" name="Front. Microbiol.">
        <title>Phaeobacter piscinae sp. nov., a species of the Roseobacter group and potential aquaculture probiont.</title>
        <authorList>
            <person name="Sonnenschein E.C."/>
            <person name="Phippen C.B.W."/>
            <person name="Nielsen K.F."/>
            <person name="Mateiu R.V."/>
            <person name="Melchiorsen J."/>
            <person name="Gram L."/>
            <person name="Overmann J."/>
            <person name="Freese H.M."/>
        </authorList>
    </citation>
    <scope>NUCLEOTIDE SEQUENCE [LARGE SCALE GENOMIC DNA]</scope>
    <source>
        <strain evidence="1 2">P13</strain>
    </source>
</reference>
<evidence type="ECO:0000313" key="1">
    <source>
        <dbReference type="EMBL" id="ATG43639.1"/>
    </source>
</evidence>
<evidence type="ECO:0000313" key="2">
    <source>
        <dbReference type="Proteomes" id="UP000218606"/>
    </source>
</evidence>
<name>A0AAN1GR65_9RHOB</name>
<dbReference type="Proteomes" id="UP000218606">
    <property type="component" value="Chromosome"/>
</dbReference>
<dbReference type="EMBL" id="CP010767">
    <property type="protein sequence ID" value="ATG43639.1"/>
    <property type="molecule type" value="Genomic_DNA"/>
</dbReference>
<organism evidence="1 2">
    <name type="scientific">Phaeobacter piscinae</name>
    <dbReference type="NCBI Taxonomy" id="1580596"/>
    <lineage>
        <taxon>Bacteria</taxon>
        <taxon>Pseudomonadati</taxon>
        <taxon>Pseudomonadota</taxon>
        <taxon>Alphaproteobacteria</taxon>
        <taxon>Rhodobacterales</taxon>
        <taxon>Roseobacteraceae</taxon>
        <taxon>Phaeobacter</taxon>
    </lineage>
</organism>
<accession>A0AAN1GR65</accession>
<proteinExistence type="predicted"/>
<gene>
    <name evidence="1" type="ORF">PhaeoP13_01702</name>
</gene>
<dbReference type="AlphaFoldDB" id="A0AAN1GR65"/>